<dbReference type="InterPro" id="IPR017452">
    <property type="entry name" value="GPCR_Rhodpsn_7TM"/>
</dbReference>
<keyword evidence="13" id="KW-0234">DNA repair</keyword>
<keyword evidence="9 18" id="KW-0472">Membrane</keyword>
<dbReference type="CDD" id="cd04491">
    <property type="entry name" value="SoSSB_OBF"/>
    <property type="match status" value="1"/>
</dbReference>
<dbReference type="Proteomes" id="UP000324091">
    <property type="component" value="Chromosome 1"/>
</dbReference>
<dbReference type="AlphaFoldDB" id="A0A5C6PQE6"/>
<reference evidence="20 21" key="1">
    <citation type="submission" date="2019-04" db="EMBL/GenBank/DDBJ databases">
        <title>Chromosome genome assembly for Takifugu flavidus.</title>
        <authorList>
            <person name="Xiao S."/>
        </authorList>
    </citation>
    <scope>NUCLEOTIDE SEQUENCE [LARGE SCALE GENOMIC DNA]</scope>
    <source>
        <strain evidence="20">HTHZ2018</strain>
        <tissue evidence="20">Muscle</tissue>
    </source>
</reference>
<keyword evidence="2" id="KW-1003">Cell membrane</keyword>
<accession>A0A5C6PQE6</accession>
<dbReference type="GO" id="GO:0007204">
    <property type="term" value="P:positive regulation of cytosolic calcium ion concentration"/>
    <property type="evidence" value="ECO:0007669"/>
    <property type="project" value="TreeGrafter"/>
</dbReference>
<feature type="region of interest" description="Disordered" evidence="17">
    <location>
        <begin position="90"/>
        <end position="172"/>
    </location>
</feature>
<dbReference type="EMBL" id="RHFK02000001">
    <property type="protein sequence ID" value="TWW80500.1"/>
    <property type="molecule type" value="Genomic_DNA"/>
</dbReference>
<feature type="transmembrane region" description="Helical" evidence="18">
    <location>
        <begin position="297"/>
        <end position="318"/>
    </location>
</feature>
<evidence type="ECO:0000256" key="5">
    <source>
        <dbReference type="ARBA" id="ARBA00022763"/>
    </source>
</evidence>
<dbReference type="GO" id="GO:0019957">
    <property type="term" value="F:C-C chemokine binding"/>
    <property type="evidence" value="ECO:0007669"/>
    <property type="project" value="TreeGrafter"/>
</dbReference>
<feature type="compositionally biased region" description="Polar residues" evidence="17">
    <location>
        <begin position="113"/>
        <end position="125"/>
    </location>
</feature>
<comment type="subunit">
    <text evidence="15">Interacts with IL8. Interacts with GNAI2.</text>
</comment>
<dbReference type="GO" id="GO:0030593">
    <property type="term" value="P:neutrophil chemotaxis"/>
    <property type="evidence" value="ECO:0007669"/>
    <property type="project" value="TreeGrafter"/>
</dbReference>
<keyword evidence="5" id="KW-0227">DNA damage</keyword>
<keyword evidence="7 16" id="KW-0297">G-protein coupled receptor</keyword>
<evidence type="ECO:0000313" key="20">
    <source>
        <dbReference type="EMBL" id="TWW80500.1"/>
    </source>
</evidence>
<protein>
    <submittedName>
        <fullName evidence="20">C-X-C chemokine receptor type 2</fullName>
    </submittedName>
</protein>
<feature type="transmembrane region" description="Helical" evidence="18">
    <location>
        <begin position="215"/>
        <end position="242"/>
    </location>
</feature>
<evidence type="ECO:0000256" key="13">
    <source>
        <dbReference type="ARBA" id="ARBA00023204"/>
    </source>
</evidence>
<dbReference type="Gene3D" id="1.20.1070.10">
    <property type="entry name" value="Rhodopsin 7-helix transmembrane proteins"/>
    <property type="match status" value="1"/>
</dbReference>
<evidence type="ECO:0000256" key="11">
    <source>
        <dbReference type="ARBA" id="ARBA00023170"/>
    </source>
</evidence>
<evidence type="ECO:0000256" key="12">
    <source>
        <dbReference type="ARBA" id="ARBA00023180"/>
    </source>
</evidence>
<evidence type="ECO:0000256" key="14">
    <source>
        <dbReference type="ARBA" id="ARBA00023224"/>
    </source>
</evidence>
<keyword evidence="10" id="KW-1015">Disulfide bond</keyword>
<evidence type="ECO:0000313" key="21">
    <source>
        <dbReference type="Proteomes" id="UP000324091"/>
    </source>
</evidence>
<feature type="transmembrane region" description="Helical" evidence="18">
    <location>
        <begin position="469"/>
        <end position="489"/>
    </location>
</feature>
<evidence type="ECO:0000256" key="8">
    <source>
        <dbReference type="ARBA" id="ARBA00023125"/>
    </source>
</evidence>
<dbReference type="PROSITE" id="PS50262">
    <property type="entry name" value="G_PROTEIN_RECEP_F1_2"/>
    <property type="match status" value="1"/>
</dbReference>
<dbReference type="InterPro" id="IPR012340">
    <property type="entry name" value="NA-bd_OB-fold"/>
</dbReference>
<dbReference type="PRINTS" id="PR00237">
    <property type="entry name" value="GPCRRHODOPSN"/>
</dbReference>
<proteinExistence type="inferred from homology"/>
<feature type="transmembrane region" description="Helical" evidence="18">
    <location>
        <begin position="424"/>
        <end position="442"/>
    </location>
</feature>
<evidence type="ECO:0000256" key="17">
    <source>
        <dbReference type="SAM" id="MobiDB-lite"/>
    </source>
</evidence>
<dbReference type="PANTHER" id="PTHR10489">
    <property type="entry name" value="CELL ADHESION MOLECULE"/>
    <property type="match status" value="1"/>
</dbReference>
<evidence type="ECO:0000256" key="10">
    <source>
        <dbReference type="ARBA" id="ARBA00023157"/>
    </source>
</evidence>
<evidence type="ECO:0000256" key="9">
    <source>
        <dbReference type="ARBA" id="ARBA00023136"/>
    </source>
</evidence>
<dbReference type="CDD" id="cd15178">
    <property type="entry name" value="7tmA_CXCR1_2"/>
    <property type="match status" value="1"/>
</dbReference>
<evidence type="ECO:0000256" key="2">
    <source>
        <dbReference type="ARBA" id="ARBA00022475"/>
    </source>
</evidence>
<keyword evidence="14 16" id="KW-0807">Transducer</keyword>
<keyword evidence="8" id="KW-0238">DNA-binding</keyword>
<evidence type="ECO:0000256" key="7">
    <source>
        <dbReference type="ARBA" id="ARBA00023040"/>
    </source>
</evidence>
<keyword evidence="4 16" id="KW-0812">Transmembrane</keyword>
<feature type="transmembrane region" description="Helical" evidence="18">
    <location>
        <begin position="254"/>
        <end position="277"/>
    </location>
</feature>
<dbReference type="GO" id="GO:0003677">
    <property type="term" value="F:DNA binding"/>
    <property type="evidence" value="ECO:0007669"/>
    <property type="project" value="UniProtKB-KW"/>
</dbReference>
<feature type="transmembrane region" description="Helical" evidence="18">
    <location>
        <begin position="380"/>
        <end position="403"/>
    </location>
</feature>
<dbReference type="GO" id="GO:0016494">
    <property type="term" value="F:C-X-C chemokine receptor activity"/>
    <property type="evidence" value="ECO:0007669"/>
    <property type="project" value="InterPro"/>
</dbReference>
<sequence length="528" mass="57532">MANTTTETLVLIKDVKPGSKNLNIVFIVLEIGRVTKTKDGHEVRSCKVADKTGSIAISVWDELGSLIQPGDIIKLTRGFCMVYSEVPNFSEPNPELLSQTNQQNKSGKPDQAQRGNSPPNQNSGTAAPPGNGSMPPFANNAPPGAPRDSSFGGMGRPNGRAPGNGAPQVTVDPTQSSFAIDFGSVYDELNFTYNDSGFIINPETQPCSPFSIPDAAVVTVCVFYIFVFLLAVPGNLLVGLVIGLNKQALPPSDLYLLHLAIADLLLAVTLPFWATSITKGWVFGDAMCKAVTILQELSFYSSILFLTCISVDRYMVIVRALEARKANRQMVSWGVCAAVWVVGALLSLPGLLSSAFVPHNSSQIVCAVQYDPGSADMWRLVTRILCHTLGFLIPLAIMLPCYGVTIKRLLHVRGSLQRQRAMKVIVFVVVAFLLCWTPYHLAVMTDTFFRTKIVPYQCPARTAVDQAVFATQSLGLLHSCINPVLYAFVGEKFRRRLLQLMKKIKVAERASLSRSSRASFSSETTTFM</sequence>
<evidence type="ECO:0000256" key="3">
    <source>
        <dbReference type="ARBA" id="ARBA00022500"/>
    </source>
</evidence>
<dbReference type="FunFam" id="2.40.50.140:FF:000072">
    <property type="entry name" value="SOSS complex subunit B2"/>
    <property type="match status" value="1"/>
</dbReference>
<evidence type="ECO:0000256" key="15">
    <source>
        <dbReference type="ARBA" id="ARBA00034130"/>
    </source>
</evidence>
<keyword evidence="12" id="KW-0325">Glycoprotein</keyword>
<dbReference type="PROSITE" id="PS00237">
    <property type="entry name" value="G_PROTEIN_RECEP_F1_1"/>
    <property type="match status" value="1"/>
</dbReference>
<keyword evidence="3" id="KW-0145">Chemotaxis</keyword>
<dbReference type="InterPro" id="IPR050119">
    <property type="entry name" value="CCR1-9-like"/>
</dbReference>
<dbReference type="SUPFAM" id="SSF81321">
    <property type="entry name" value="Family A G protein-coupled receptor-like"/>
    <property type="match status" value="1"/>
</dbReference>
<keyword evidence="21" id="KW-1185">Reference proteome</keyword>
<feature type="domain" description="G-protein coupled receptors family 1 profile" evidence="19">
    <location>
        <begin position="234"/>
        <end position="486"/>
    </location>
</feature>
<dbReference type="Gene3D" id="2.40.50.140">
    <property type="entry name" value="Nucleic acid-binding proteins"/>
    <property type="match status" value="1"/>
</dbReference>
<dbReference type="GO" id="GO:0009897">
    <property type="term" value="C:external side of plasma membrane"/>
    <property type="evidence" value="ECO:0007669"/>
    <property type="project" value="TreeGrafter"/>
</dbReference>
<dbReference type="InterPro" id="IPR000276">
    <property type="entry name" value="GPCR_Rhodpsn"/>
</dbReference>
<dbReference type="GO" id="GO:0006955">
    <property type="term" value="P:immune response"/>
    <property type="evidence" value="ECO:0007669"/>
    <property type="project" value="TreeGrafter"/>
</dbReference>
<evidence type="ECO:0000259" key="19">
    <source>
        <dbReference type="PROSITE" id="PS50262"/>
    </source>
</evidence>
<gene>
    <name evidence="20" type="ORF">D4764_01G0003150</name>
</gene>
<feature type="transmembrane region" description="Helical" evidence="18">
    <location>
        <begin position="330"/>
        <end position="352"/>
    </location>
</feature>
<dbReference type="GO" id="GO:0019722">
    <property type="term" value="P:calcium-mediated signaling"/>
    <property type="evidence" value="ECO:0007669"/>
    <property type="project" value="TreeGrafter"/>
</dbReference>
<organism evidence="20 21">
    <name type="scientific">Takifugu flavidus</name>
    <name type="common">sansaifugu</name>
    <dbReference type="NCBI Taxonomy" id="433684"/>
    <lineage>
        <taxon>Eukaryota</taxon>
        <taxon>Metazoa</taxon>
        <taxon>Chordata</taxon>
        <taxon>Craniata</taxon>
        <taxon>Vertebrata</taxon>
        <taxon>Euteleostomi</taxon>
        <taxon>Actinopterygii</taxon>
        <taxon>Neopterygii</taxon>
        <taxon>Teleostei</taxon>
        <taxon>Neoteleostei</taxon>
        <taxon>Acanthomorphata</taxon>
        <taxon>Eupercaria</taxon>
        <taxon>Tetraodontiformes</taxon>
        <taxon>Tetradontoidea</taxon>
        <taxon>Tetraodontidae</taxon>
        <taxon>Takifugu</taxon>
    </lineage>
</organism>
<dbReference type="PANTHER" id="PTHR10489:SF930">
    <property type="entry name" value="C-X-C CHEMOKINE RECEPTOR TYPE 1-LIKE"/>
    <property type="match status" value="1"/>
</dbReference>
<keyword evidence="11 16" id="KW-0675">Receptor</keyword>
<dbReference type="GO" id="GO:0016493">
    <property type="term" value="F:C-C chemokine receptor activity"/>
    <property type="evidence" value="ECO:0007669"/>
    <property type="project" value="TreeGrafter"/>
</dbReference>
<dbReference type="SUPFAM" id="SSF50249">
    <property type="entry name" value="Nucleic acid-binding proteins"/>
    <property type="match status" value="1"/>
</dbReference>
<comment type="similarity">
    <text evidence="16">Belongs to the G-protein coupled receptor 1 family.</text>
</comment>
<dbReference type="PRINTS" id="PR00427">
    <property type="entry name" value="INTRLEUKIN8R"/>
</dbReference>
<feature type="compositionally biased region" description="Polar residues" evidence="17">
    <location>
        <begin position="96"/>
        <end position="106"/>
    </location>
</feature>
<evidence type="ECO:0000256" key="1">
    <source>
        <dbReference type="ARBA" id="ARBA00004651"/>
    </source>
</evidence>
<evidence type="ECO:0000256" key="4">
    <source>
        <dbReference type="ARBA" id="ARBA00022692"/>
    </source>
</evidence>
<dbReference type="Pfam" id="PF00001">
    <property type="entry name" value="7tm_1"/>
    <property type="match status" value="1"/>
</dbReference>
<keyword evidence="6 18" id="KW-1133">Transmembrane helix</keyword>
<comment type="subcellular location">
    <subcellularLocation>
        <location evidence="1">Cell membrane</location>
        <topology evidence="1">Multi-pass membrane protein</topology>
    </subcellularLocation>
</comment>
<evidence type="ECO:0000256" key="18">
    <source>
        <dbReference type="SAM" id="Phobius"/>
    </source>
</evidence>
<comment type="caution">
    <text evidence="20">The sequence shown here is derived from an EMBL/GenBank/DDBJ whole genome shotgun (WGS) entry which is preliminary data.</text>
</comment>
<evidence type="ECO:0000256" key="16">
    <source>
        <dbReference type="RuleBase" id="RU000688"/>
    </source>
</evidence>
<evidence type="ECO:0000256" key="6">
    <source>
        <dbReference type="ARBA" id="ARBA00022989"/>
    </source>
</evidence>
<dbReference type="InterPro" id="IPR000174">
    <property type="entry name" value="Chemokine_CXCR_1/2"/>
</dbReference>
<dbReference type="GO" id="GO:0006281">
    <property type="term" value="P:DNA repair"/>
    <property type="evidence" value="ECO:0007669"/>
    <property type="project" value="UniProtKB-KW"/>
</dbReference>
<name>A0A5C6PQE6_9TELE</name>
<dbReference type="GO" id="GO:0005694">
    <property type="term" value="C:chromosome"/>
    <property type="evidence" value="ECO:0007669"/>
    <property type="project" value="UniProtKB-ARBA"/>
</dbReference>